<evidence type="ECO:0000313" key="2">
    <source>
        <dbReference type="EMBL" id="MCP1673991.1"/>
    </source>
</evidence>
<dbReference type="EMBL" id="JALJXV010000002">
    <property type="protein sequence ID" value="MCP1673991.1"/>
    <property type="molecule type" value="Genomic_DNA"/>
</dbReference>
<dbReference type="Proteomes" id="UP001205843">
    <property type="component" value="Unassembled WGS sequence"/>
</dbReference>
<evidence type="ECO:0000313" key="3">
    <source>
        <dbReference type="Proteomes" id="UP001205843"/>
    </source>
</evidence>
<gene>
    <name evidence="2" type="ORF">J2T57_001090</name>
</gene>
<dbReference type="AlphaFoldDB" id="A0AAE3G3F6"/>
<proteinExistence type="predicted"/>
<comment type="caution">
    <text evidence="2">The sequence shown here is derived from an EMBL/GenBank/DDBJ whole genome shotgun (WGS) entry which is preliminary data.</text>
</comment>
<reference evidence="2" key="1">
    <citation type="submission" date="2022-03" db="EMBL/GenBank/DDBJ databases">
        <title>Genomic Encyclopedia of Type Strains, Phase III (KMG-III): the genomes of soil and plant-associated and newly described type strains.</title>
        <authorList>
            <person name="Whitman W."/>
        </authorList>
    </citation>
    <scope>NUCLEOTIDE SEQUENCE</scope>
    <source>
        <strain evidence="2">ANL 6-2</strain>
    </source>
</reference>
<feature type="compositionally biased region" description="Basic and acidic residues" evidence="1">
    <location>
        <begin position="41"/>
        <end position="52"/>
    </location>
</feature>
<accession>A0AAE3G3F6</accession>
<dbReference type="NCBIfam" id="TIGR01552">
    <property type="entry name" value="phd_fam"/>
    <property type="match status" value="1"/>
</dbReference>
<feature type="region of interest" description="Disordered" evidence="1">
    <location>
        <begin position="41"/>
        <end position="68"/>
    </location>
</feature>
<evidence type="ECO:0000256" key="1">
    <source>
        <dbReference type="SAM" id="MobiDB-lite"/>
    </source>
</evidence>
<protein>
    <recommendedName>
        <fullName evidence="4">Type II toxin-antitoxin system prevent-host-death family antitoxin</fullName>
    </recommendedName>
</protein>
<name>A0AAE3G3F6_9GAMM</name>
<sequence>MEATTKDLRLHTAELLAAADRGETVIISYRGKRRAVLKRWQDGESESTRGERNPAFGIWSDRTGPMKM</sequence>
<keyword evidence="3" id="KW-1185">Reference proteome</keyword>
<evidence type="ECO:0008006" key="4">
    <source>
        <dbReference type="Google" id="ProtNLM"/>
    </source>
</evidence>
<organism evidence="2 3">
    <name type="scientific">Natronocella acetinitrilica</name>
    <dbReference type="NCBI Taxonomy" id="414046"/>
    <lineage>
        <taxon>Bacteria</taxon>
        <taxon>Pseudomonadati</taxon>
        <taxon>Pseudomonadota</taxon>
        <taxon>Gammaproteobacteria</taxon>
        <taxon>Chromatiales</taxon>
        <taxon>Ectothiorhodospiraceae</taxon>
        <taxon>Natronocella</taxon>
    </lineage>
</organism>